<comment type="subcellular location">
    <subcellularLocation>
        <location evidence="1">Mitochondrion</location>
    </subcellularLocation>
</comment>
<dbReference type="AlphaFoldDB" id="A0AA39K3Z6"/>
<proteinExistence type="inferred from homology"/>
<accession>A0AA39K3Z6</accession>
<dbReference type="RefSeq" id="XP_060328549.1">
    <property type="nucleotide sequence ID" value="XM_060479407.1"/>
</dbReference>
<keyword evidence="3" id="KW-0496">Mitochondrion</keyword>
<dbReference type="PROSITE" id="PS51886">
    <property type="entry name" value="TLDC"/>
    <property type="match status" value="1"/>
</dbReference>
<comment type="similarity">
    <text evidence="2">Belongs to the OXR1 family.</text>
</comment>
<dbReference type="EMBL" id="JAUEPS010000027">
    <property type="protein sequence ID" value="KAK0454161.1"/>
    <property type="molecule type" value="Genomic_DNA"/>
</dbReference>
<gene>
    <name evidence="6" type="ORF">EV420DRAFT_1695561</name>
</gene>
<sequence length="198" mass="21562">MGDSIERKMGDVELRGRRENTVGVLDAVLANMIRPRLPALSRLPRTWTLLYSLDQHGISLNTLYSRSEQPKPAGALVVMKDDGDTIFGAFVGDGIRQSRGRGYYGSGESFLWRYSNCKLSVYKPTGRNSYIALCEPDYLSFGGGDDGAYGLYIDKSLLEGSSARCVTFGNEVLCSPGRARAGGAVGFECVGLEVWRVG</sequence>
<dbReference type="Pfam" id="PF07534">
    <property type="entry name" value="TLD"/>
    <property type="match status" value="1"/>
</dbReference>
<feature type="domain" description="TLDc" evidence="5">
    <location>
        <begin position="23"/>
        <end position="198"/>
    </location>
</feature>
<dbReference type="GO" id="GO:0005634">
    <property type="term" value="C:nucleus"/>
    <property type="evidence" value="ECO:0007669"/>
    <property type="project" value="TreeGrafter"/>
</dbReference>
<evidence type="ECO:0000313" key="7">
    <source>
        <dbReference type="Proteomes" id="UP001175211"/>
    </source>
</evidence>
<name>A0AA39K3Z6_ARMTA</name>
<evidence type="ECO:0000313" key="6">
    <source>
        <dbReference type="EMBL" id="KAK0454161.1"/>
    </source>
</evidence>
<protein>
    <recommendedName>
        <fullName evidence="4">Oxidation resistance protein 1</fullName>
    </recommendedName>
</protein>
<dbReference type="PANTHER" id="PTHR23354:SF62">
    <property type="entry name" value="MUSTARD, ISOFORM V"/>
    <property type="match status" value="1"/>
</dbReference>
<dbReference type="PANTHER" id="PTHR23354">
    <property type="entry name" value="NUCLEOLAR PROTEIN 7/ESTROGEN RECEPTOR COACTIVATOR-RELATED"/>
    <property type="match status" value="1"/>
</dbReference>
<keyword evidence="7" id="KW-1185">Reference proteome</keyword>
<evidence type="ECO:0000259" key="5">
    <source>
        <dbReference type="PROSITE" id="PS51886"/>
    </source>
</evidence>
<dbReference type="InterPro" id="IPR006571">
    <property type="entry name" value="TLDc_dom"/>
</dbReference>
<evidence type="ECO:0000256" key="3">
    <source>
        <dbReference type="ARBA" id="ARBA00023128"/>
    </source>
</evidence>
<reference evidence="6" key="1">
    <citation type="submission" date="2023-06" db="EMBL/GenBank/DDBJ databases">
        <authorList>
            <consortium name="Lawrence Berkeley National Laboratory"/>
            <person name="Ahrendt S."/>
            <person name="Sahu N."/>
            <person name="Indic B."/>
            <person name="Wong-Bajracharya J."/>
            <person name="Merenyi Z."/>
            <person name="Ke H.-M."/>
            <person name="Monk M."/>
            <person name="Kocsube S."/>
            <person name="Drula E."/>
            <person name="Lipzen A."/>
            <person name="Balint B."/>
            <person name="Henrissat B."/>
            <person name="Andreopoulos B."/>
            <person name="Martin F.M."/>
            <person name="Harder C.B."/>
            <person name="Rigling D."/>
            <person name="Ford K.L."/>
            <person name="Foster G.D."/>
            <person name="Pangilinan J."/>
            <person name="Papanicolaou A."/>
            <person name="Barry K."/>
            <person name="LaButti K."/>
            <person name="Viragh M."/>
            <person name="Koriabine M."/>
            <person name="Yan M."/>
            <person name="Riley R."/>
            <person name="Champramary S."/>
            <person name="Plett K.L."/>
            <person name="Tsai I.J."/>
            <person name="Slot J."/>
            <person name="Sipos G."/>
            <person name="Plett J."/>
            <person name="Nagy L.G."/>
            <person name="Grigoriev I.V."/>
        </authorList>
    </citation>
    <scope>NUCLEOTIDE SEQUENCE</scope>
    <source>
        <strain evidence="6">CCBAS 213</strain>
    </source>
</reference>
<organism evidence="6 7">
    <name type="scientific">Armillaria tabescens</name>
    <name type="common">Ringless honey mushroom</name>
    <name type="synonym">Agaricus tabescens</name>
    <dbReference type="NCBI Taxonomy" id="1929756"/>
    <lineage>
        <taxon>Eukaryota</taxon>
        <taxon>Fungi</taxon>
        <taxon>Dikarya</taxon>
        <taxon>Basidiomycota</taxon>
        <taxon>Agaricomycotina</taxon>
        <taxon>Agaricomycetes</taxon>
        <taxon>Agaricomycetidae</taxon>
        <taxon>Agaricales</taxon>
        <taxon>Marasmiineae</taxon>
        <taxon>Physalacriaceae</taxon>
        <taxon>Desarmillaria</taxon>
    </lineage>
</organism>
<dbReference type="GO" id="GO:0006979">
    <property type="term" value="P:response to oxidative stress"/>
    <property type="evidence" value="ECO:0007669"/>
    <property type="project" value="TreeGrafter"/>
</dbReference>
<dbReference type="Proteomes" id="UP001175211">
    <property type="component" value="Unassembled WGS sequence"/>
</dbReference>
<comment type="caution">
    <text evidence="6">The sequence shown here is derived from an EMBL/GenBank/DDBJ whole genome shotgun (WGS) entry which is preliminary data.</text>
</comment>
<evidence type="ECO:0000256" key="4">
    <source>
        <dbReference type="ARBA" id="ARBA00040604"/>
    </source>
</evidence>
<dbReference type="SMART" id="SM00584">
    <property type="entry name" value="TLDc"/>
    <property type="match status" value="1"/>
</dbReference>
<dbReference type="GeneID" id="85362955"/>
<evidence type="ECO:0000256" key="2">
    <source>
        <dbReference type="ARBA" id="ARBA00009540"/>
    </source>
</evidence>
<dbReference type="GO" id="GO:0005739">
    <property type="term" value="C:mitochondrion"/>
    <property type="evidence" value="ECO:0007669"/>
    <property type="project" value="UniProtKB-SubCell"/>
</dbReference>
<evidence type="ECO:0000256" key="1">
    <source>
        <dbReference type="ARBA" id="ARBA00004173"/>
    </source>
</evidence>